<keyword evidence="2" id="KW-0732">Signal</keyword>
<dbReference type="PIRSF" id="PIRSF017082">
    <property type="entry name" value="YflP"/>
    <property type="match status" value="1"/>
</dbReference>
<evidence type="ECO:0000256" key="2">
    <source>
        <dbReference type="SAM" id="SignalP"/>
    </source>
</evidence>
<proteinExistence type="inferred from homology"/>
<reference evidence="3 4" key="1">
    <citation type="submission" date="2018-10" db="EMBL/GenBank/DDBJ databases">
        <authorList>
            <person name="Criscuolo A."/>
        </authorList>
    </citation>
    <scope>NUCLEOTIDE SEQUENCE [LARGE SCALE GENOMIC DNA]</scope>
    <source>
        <strain evidence="3">DnA1</strain>
    </source>
</reference>
<dbReference type="PANTHER" id="PTHR42928">
    <property type="entry name" value="TRICARBOXYLATE-BINDING PROTEIN"/>
    <property type="match status" value="1"/>
</dbReference>
<feature type="chain" id="PRO_5018127703" evidence="2">
    <location>
        <begin position="30"/>
        <end position="329"/>
    </location>
</feature>
<dbReference type="Gene3D" id="3.40.190.10">
    <property type="entry name" value="Periplasmic binding protein-like II"/>
    <property type="match status" value="1"/>
</dbReference>
<evidence type="ECO:0000313" key="4">
    <source>
        <dbReference type="Proteomes" id="UP000277294"/>
    </source>
</evidence>
<dbReference type="OrthoDB" id="8964987at2"/>
<gene>
    <name evidence="3" type="ORF">PIGHUM_00447</name>
</gene>
<sequence length="329" mass="34947">MKPTLQWLHRFSCGIALAACSAAPLSAHANEAWPAKPVTIVVPFAPGGNTDMIARMMAERLGKVFGKPFVVDNRGGAAGLIATEYVARAPADGHTILMATMTQIVTAPMTNKIRYDPIKDFAPILNVGGNPFVLALNPRHGFRTVTDLVDYAKKNPGKLNVGHAGTGTLTQLSALLFLQRTGVQATLVPYRGGAPALADVLAGQIDMYSASVSEVLPYAATPEKLTLLGVSSDKRLPQLPALPTIAETYPGHDVVTWNGLVSPAGMPKDVIARLAEESRKIVEEAGFRTQLEKAGITPLGEMPDVFAARIQAETAKWKPVIEAAGIQPE</sequence>
<dbReference type="InterPro" id="IPR042100">
    <property type="entry name" value="Bug_dom1"/>
</dbReference>
<dbReference type="Gene3D" id="3.40.190.150">
    <property type="entry name" value="Bordetella uptake gene, domain 1"/>
    <property type="match status" value="1"/>
</dbReference>
<accession>A0A3P4AYE0</accession>
<dbReference type="RefSeq" id="WP_124077609.1">
    <property type="nucleotide sequence ID" value="NZ_UWPJ01000005.1"/>
</dbReference>
<comment type="similarity">
    <text evidence="1">Belongs to the UPF0065 (bug) family.</text>
</comment>
<dbReference type="CDD" id="cd07012">
    <property type="entry name" value="PBP2_Bug_TTT"/>
    <property type="match status" value="1"/>
</dbReference>
<keyword evidence="3" id="KW-0675">Receptor</keyword>
<protein>
    <submittedName>
        <fullName evidence="3">Tripartite tricarboxylate transporter family receptor</fullName>
    </submittedName>
</protein>
<dbReference type="AlphaFoldDB" id="A0A3P4AYE0"/>
<name>A0A3P4AYE0_9BURK</name>
<dbReference type="Pfam" id="PF03401">
    <property type="entry name" value="TctC"/>
    <property type="match status" value="1"/>
</dbReference>
<dbReference type="InterPro" id="IPR005064">
    <property type="entry name" value="BUG"/>
</dbReference>
<evidence type="ECO:0000313" key="3">
    <source>
        <dbReference type="EMBL" id="VCU68396.1"/>
    </source>
</evidence>
<feature type="signal peptide" evidence="2">
    <location>
        <begin position="1"/>
        <end position="29"/>
    </location>
</feature>
<dbReference type="EMBL" id="UWPJ01000005">
    <property type="protein sequence ID" value="VCU68396.1"/>
    <property type="molecule type" value="Genomic_DNA"/>
</dbReference>
<dbReference type="SUPFAM" id="SSF53850">
    <property type="entry name" value="Periplasmic binding protein-like II"/>
    <property type="match status" value="1"/>
</dbReference>
<dbReference type="Proteomes" id="UP000277294">
    <property type="component" value="Unassembled WGS sequence"/>
</dbReference>
<evidence type="ECO:0000256" key="1">
    <source>
        <dbReference type="ARBA" id="ARBA00006987"/>
    </source>
</evidence>
<organism evidence="3 4">
    <name type="scientific">Pigmentiphaga humi</name>
    <dbReference type="NCBI Taxonomy" id="2478468"/>
    <lineage>
        <taxon>Bacteria</taxon>
        <taxon>Pseudomonadati</taxon>
        <taxon>Pseudomonadota</taxon>
        <taxon>Betaproteobacteria</taxon>
        <taxon>Burkholderiales</taxon>
        <taxon>Alcaligenaceae</taxon>
        <taxon>Pigmentiphaga</taxon>
    </lineage>
</organism>
<dbReference type="PANTHER" id="PTHR42928:SF5">
    <property type="entry name" value="BLR1237 PROTEIN"/>
    <property type="match status" value="1"/>
</dbReference>
<keyword evidence="4" id="KW-1185">Reference proteome</keyword>